<comment type="caution">
    <text evidence="2">The sequence shown here is derived from an EMBL/GenBank/DDBJ whole genome shotgun (WGS) entry which is preliminary data.</text>
</comment>
<keyword evidence="3" id="KW-1185">Reference proteome</keyword>
<sequence>MSTLVLTLFKFTDPIYFDPWWKRPLVQFCKAVLTLSSWSSVDLELLHRSSVKLVPPFYELSALRWLVSELRDSPIMLPHIQNVLETIPLHLVMPAVLDQWFFLPNREWTVSDVRAALNLDPTEDGIERHLTPAKKMFLQEDRAAGIFNLLLHWTHMAKNLHKTKYVCNRNRPMHFPGSFCRADANWESKHFPCGRPTNLWGIFTEIVQKPGVSKDFQETLMEDLGPYIIASSPDYALGVTTTTTTSPFVESAPGIEFLSRIHDILLKRDEREVGLRPPTEIKWLEAMDILRRVHHLPEDYFKPFPEYFPLQLPRLAKVLEDSSHTDLEIDFGFLDCFSKHWDNACLRIKCELVDVLTKYINGHPRTNPEISICPTELAAFPAMPPAALDLLAFVNDRLLESPSLCKELWGPSRQWREAIERVKKAHPELPVDFLKTFADPHALCCRSKHGHMATIHARDSSGLGDARDTEEPRQSADASDPSIAKPSSPVLSGTLVNGTSTVVGEDTLAPLPLAKDSVTSDSSDGLGKIRVGGPNADKNV</sequence>
<evidence type="ECO:0000256" key="1">
    <source>
        <dbReference type="SAM" id="MobiDB-lite"/>
    </source>
</evidence>
<name>A0ABR2ZRK6_9AGAR</name>
<gene>
    <name evidence="2" type="ORF">AAF712_009442</name>
</gene>
<feature type="region of interest" description="Disordered" evidence="1">
    <location>
        <begin position="456"/>
        <end position="540"/>
    </location>
</feature>
<dbReference type="EMBL" id="JBBXMP010000076">
    <property type="protein sequence ID" value="KAL0063644.1"/>
    <property type="molecule type" value="Genomic_DNA"/>
</dbReference>
<feature type="compositionally biased region" description="Basic and acidic residues" evidence="1">
    <location>
        <begin position="465"/>
        <end position="474"/>
    </location>
</feature>
<evidence type="ECO:0000313" key="2">
    <source>
        <dbReference type="EMBL" id="KAL0063644.1"/>
    </source>
</evidence>
<feature type="compositionally biased region" description="Polar residues" evidence="1">
    <location>
        <begin position="489"/>
        <end position="502"/>
    </location>
</feature>
<evidence type="ECO:0000313" key="3">
    <source>
        <dbReference type="Proteomes" id="UP001437256"/>
    </source>
</evidence>
<accession>A0ABR2ZRK6</accession>
<dbReference type="Proteomes" id="UP001437256">
    <property type="component" value="Unassembled WGS sequence"/>
</dbReference>
<reference evidence="2 3" key="1">
    <citation type="submission" date="2024-05" db="EMBL/GenBank/DDBJ databases">
        <title>A draft genome resource for the thread blight pathogen Marasmius tenuissimus strain MS-2.</title>
        <authorList>
            <person name="Yulfo-Soto G.E."/>
            <person name="Baruah I.K."/>
            <person name="Amoako-Attah I."/>
            <person name="Bukari Y."/>
            <person name="Meinhardt L.W."/>
            <person name="Bailey B.A."/>
            <person name="Cohen S.P."/>
        </authorList>
    </citation>
    <scope>NUCLEOTIDE SEQUENCE [LARGE SCALE GENOMIC DNA]</scope>
    <source>
        <strain evidence="2 3">MS-2</strain>
    </source>
</reference>
<protein>
    <submittedName>
        <fullName evidence="2">Uncharacterized protein</fullName>
    </submittedName>
</protein>
<proteinExistence type="predicted"/>
<organism evidence="2 3">
    <name type="scientific">Marasmius tenuissimus</name>
    <dbReference type="NCBI Taxonomy" id="585030"/>
    <lineage>
        <taxon>Eukaryota</taxon>
        <taxon>Fungi</taxon>
        <taxon>Dikarya</taxon>
        <taxon>Basidiomycota</taxon>
        <taxon>Agaricomycotina</taxon>
        <taxon>Agaricomycetes</taxon>
        <taxon>Agaricomycetidae</taxon>
        <taxon>Agaricales</taxon>
        <taxon>Marasmiineae</taxon>
        <taxon>Marasmiaceae</taxon>
        <taxon>Marasmius</taxon>
    </lineage>
</organism>